<dbReference type="PANTHER" id="PTHR30613:SF1">
    <property type="entry name" value="DUF1479 DOMAIN PROTEIN (AFU_ORTHOLOGUE AFUA_5G09280)"/>
    <property type="match status" value="1"/>
</dbReference>
<dbReference type="EMBL" id="CAXAMN010027706">
    <property type="protein sequence ID" value="CAK9112429.1"/>
    <property type="molecule type" value="Genomic_DNA"/>
</dbReference>
<feature type="region of interest" description="Disordered" evidence="1">
    <location>
        <begin position="333"/>
        <end position="358"/>
    </location>
</feature>
<evidence type="ECO:0000256" key="1">
    <source>
        <dbReference type="SAM" id="MobiDB-lite"/>
    </source>
</evidence>
<protein>
    <recommendedName>
        <fullName evidence="5">DUF1479 domain-containing protein</fullName>
    </recommendedName>
</protein>
<comment type="caution">
    <text evidence="3">The sequence shown here is derived from an EMBL/GenBank/DDBJ whole genome shotgun (WGS) entry which is preliminary data.</text>
</comment>
<dbReference type="Gene3D" id="2.60.120.330">
    <property type="entry name" value="B-lactam Antibiotic, Isopenicillin N Synthase, Chain"/>
    <property type="match status" value="1"/>
</dbReference>
<evidence type="ECO:0000313" key="3">
    <source>
        <dbReference type="EMBL" id="CAK9112429.1"/>
    </source>
</evidence>
<feature type="region of interest" description="Disordered" evidence="1">
    <location>
        <begin position="1"/>
        <end position="85"/>
    </location>
</feature>
<evidence type="ECO:0000313" key="4">
    <source>
        <dbReference type="Proteomes" id="UP001642484"/>
    </source>
</evidence>
<dbReference type="Proteomes" id="UP001642484">
    <property type="component" value="Unassembled WGS sequence"/>
</dbReference>
<keyword evidence="4" id="KW-1185">Reference proteome</keyword>
<feature type="region of interest" description="Disordered" evidence="1">
    <location>
        <begin position="577"/>
        <end position="607"/>
    </location>
</feature>
<dbReference type="SUPFAM" id="SSF51197">
    <property type="entry name" value="Clavaminate synthase-like"/>
    <property type="match status" value="1"/>
</dbReference>
<evidence type="ECO:0000256" key="2">
    <source>
        <dbReference type="SAM" id="Phobius"/>
    </source>
</evidence>
<proteinExistence type="predicted"/>
<feature type="compositionally biased region" description="Basic and acidic residues" evidence="1">
    <location>
        <begin position="39"/>
        <end position="68"/>
    </location>
</feature>
<dbReference type="InterPro" id="IPR010856">
    <property type="entry name" value="Gig2-like"/>
</dbReference>
<evidence type="ECO:0008006" key="5">
    <source>
        <dbReference type="Google" id="ProtNLM"/>
    </source>
</evidence>
<gene>
    <name evidence="3" type="ORF">CCMP2556_LOCUS52111</name>
</gene>
<reference evidence="3 4" key="1">
    <citation type="submission" date="2024-02" db="EMBL/GenBank/DDBJ databases">
        <authorList>
            <person name="Chen Y."/>
            <person name="Shah S."/>
            <person name="Dougan E. K."/>
            <person name="Thang M."/>
            <person name="Chan C."/>
        </authorList>
    </citation>
    <scope>NUCLEOTIDE SEQUENCE [LARGE SCALE GENOMIC DNA]</scope>
</reference>
<dbReference type="PANTHER" id="PTHR30613">
    <property type="entry name" value="UNCHARACTERIZED PROTEIN YBIU-RELATED"/>
    <property type="match status" value="1"/>
</dbReference>
<keyword evidence="2" id="KW-0812">Transmembrane</keyword>
<accession>A0ABP0SJS7</accession>
<dbReference type="Pfam" id="PF07350">
    <property type="entry name" value="Gig2-like"/>
    <property type="match status" value="1"/>
</dbReference>
<keyword evidence="2" id="KW-0472">Membrane</keyword>
<feature type="transmembrane region" description="Helical" evidence="2">
    <location>
        <begin position="538"/>
        <end position="561"/>
    </location>
</feature>
<organism evidence="3 4">
    <name type="scientific">Durusdinium trenchii</name>
    <dbReference type="NCBI Taxonomy" id="1381693"/>
    <lineage>
        <taxon>Eukaryota</taxon>
        <taxon>Sar</taxon>
        <taxon>Alveolata</taxon>
        <taxon>Dinophyceae</taxon>
        <taxon>Suessiales</taxon>
        <taxon>Symbiodiniaceae</taxon>
        <taxon>Durusdinium</taxon>
    </lineage>
</organism>
<keyword evidence="2" id="KW-1133">Transmembrane helix</keyword>
<feature type="compositionally biased region" description="Low complexity" evidence="1">
    <location>
        <begin position="1"/>
        <end position="15"/>
    </location>
</feature>
<sequence length="846" mass="92888">MGAGGSAPSRAGGAAQEKEAGGTVSGGEAGGPATSSGSKESHEAEASGIASKRDAAGSAGKEAKRSKPDPAPQSGQKRGPETTLEALEVGDDVDRGLLACVLEERDEKDTEDRPTLHCLPIASYPEWIQLETIYGERTGEVLEEEKVKKGRAREMNKMEEHQVKVDMPMDEVKRRGLKIVRSRWIDARKALPDDDRGVRSRLVAQELNLGPRDDTFGGTPPLWVHRLIVSSAATKRKSDHGQKRIISRYDVSVAFFHAPSRGGIAVMPPKDMFDGANLWFLLKAMNGTREASKQWSLCIRNGLTPAGFLASAAADPKYAKQLVKDMGLEGAKGVETPASKETGKNERNVNEPLSDSGTREFRKQAGTALYLLDRYLAKYPTEIWKFDEQEMPKCFYTYSDLSFGEAEYYALTRAASAGLLLKNVLEEIRRETEMICLTDSSAAKGITARQGVGRVKHLSLKELWVQDMVAKKAFKVQKESTETNWADIGTKILDAARISRLVEMMPLKRGIIAASLLTLGKCQGPEEYDTDEDGSWPFWLYFLLTHLFALFGLIAFCMRAYESFTNRNRLKEVIDERLESEGEKDESDDNGTGTEIPGPTVAQEPAMSSLGMEVDEEPKTDSAESKTLLCGGVLGLRYGKNLGACSIFRSFQGWLSLSHAGEARGALLLAPILREATAYLLLRPFMEDVLPSSFCGANPGKVQDLFPEFHQLLIDCLVPIPDVQPGDTVWWHCDLIHAVEGVHGGQEDAAVFYIPAVPFCEKNAAYVKEQAKALQQGHTPPDFPSNQCEVDCNGRGTEEDLSDEGRKAMAFEARVGCTQAHADADTPRRCITSWSKSKHLKLVKFA</sequence>
<name>A0ABP0SJS7_9DINO</name>
<dbReference type="InterPro" id="IPR027443">
    <property type="entry name" value="IPNS-like_sf"/>
</dbReference>